<dbReference type="CDD" id="cd00165">
    <property type="entry name" value="S4"/>
    <property type="match status" value="1"/>
</dbReference>
<dbReference type="InterPro" id="IPR020103">
    <property type="entry name" value="PsdUridine_synth_cat_dom_sf"/>
</dbReference>
<evidence type="ECO:0000256" key="1">
    <source>
        <dbReference type="ARBA" id="ARBA00010876"/>
    </source>
</evidence>
<dbReference type="HOGENOM" id="CLU_016902_4_0_4"/>
<dbReference type="InterPro" id="IPR036986">
    <property type="entry name" value="S4_RNA-bd_sf"/>
</dbReference>
<dbReference type="CDD" id="cd02869">
    <property type="entry name" value="PseudoU_synth_RluA_like"/>
    <property type="match status" value="1"/>
</dbReference>
<dbReference type="SUPFAM" id="SSF55174">
    <property type="entry name" value="Alpha-L RNA-binding motif"/>
    <property type="match status" value="1"/>
</dbReference>
<protein>
    <recommendedName>
        <fullName evidence="6">Pseudouridine synthase</fullName>
        <ecNumber evidence="6">5.4.99.-</ecNumber>
    </recommendedName>
</protein>
<evidence type="ECO:0000313" key="8">
    <source>
        <dbReference type="EMBL" id="AIY42037.1"/>
    </source>
</evidence>
<dbReference type="AlphaFoldDB" id="A0A0A1FGK7"/>
<evidence type="ECO:0000256" key="6">
    <source>
        <dbReference type="RuleBase" id="RU362028"/>
    </source>
</evidence>
<evidence type="ECO:0000256" key="2">
    <source>
        <dbReference type="ARBA" id="ARBA00023235"/>
    </source>
</evidence>
<name>A0A0A1FGK7_9BURK</name>
<keyword evidence="8" id="KW-0456">Lyase</keyword>
<dbReference type="GO" id="GO:0000455">
    <property type="term" value="P:enzyme-directed rRNA pseudouridine synthesis"/>
    <property type="evidence" value="ECO:0007669"/>
    <property type="project" value="UniProtKB-ARBA"/>
</dbReference>
<keyword evidence="5" id="KW-0694">RNA-binding</keyword>
<dbReference type="InterPro" id="IPR050188">
    <property type="entry name" value="RluA_PseudoU_synthase"/>
</dbReference>
<dbReference type="Proteomes" id="UP000030302">
    <property type="component" value="Chromosome"/>
</dbReference>
<evidence type="ECO:0000256" key="3">
    <source>
        <dbReference type="ARBA" id="ARBA00036882"/>
    </source>
</evidence>
<dbReference type="InterPro" id="IPR002942">
    <property type="entry name" value="S4_RNA-bd"/>
</dbReference>
<feature type="domain" description="RNA-binding S4" evidence="7">
    <location>
        <begin position="51"/>
        <end position="110"/>
    </location>
</feature>
<evidence type="ECO:0000256" key="4">
    <source>
        <dbReference type="PIRSR" id="PIRSR606225-1"/>
    </source>
</evidence>
<dbReference type="GO" id="GO:0003723">
    <property type="term" value="F:RNA binding"/>
    <property type="evidence" value="ECO:0007669"/>
    <property type="project" value="UniProtKB-KW"/>
</dbReference>
<dbReference type="PROSITE" id="PS01129">
    <property type="entry name" value="PSI_RLU"/>
    <property type="match status" value="1"/>
</dbReference>
<comment type="function">
    <text evidence="6">Responsible for synthesis of pseudouridine from uracil.</text>
</comment>
<dbReference type="InterPro" id="IPR006145">
    <property type="entry name" value="PsdUridine_synth_RsuA/RluA"/>
</dbReference>
<evidence type="ECO:0000259" key="7">
    <source>
        <dbReference type="SMART" id="SM00363"/>
    </source>
</evidence>
<comment type="similarity">
    <text evidence="1 6">Belongs to the pseudouridine synthase RluA family.</text>
</comment>
<organism evidence="8 9">
    <name type="scientific">Collimonas arenae</name>
    <dbReference type="NCBI Taxonomy" id="279058"/>
    <lineage>
        <taxon>Bacteria</taxon>
        <taxon>Pseudomonadati</taxon>
        <taxon>Pseudomonadota</taxon>
        <taxon>Betaproteobacteria</taxon>
        <taxon>Burkholderiales</taxon>
        <taxon>Oxalobacteraceae</taxon>
        <taxon>Collimonas</taxon>
    </lineage>
</organism>
<comment type="catalytic activity">
    <reaction evidence="3">
        <text>uridine(1911/1915/1917) in 23S rRNA = pseudouridine(1911/1915/1917) in 23S rRNA</text>
        <dbReference type="Rhea" id="RHEA:42524"/>
        <dbReference type="Rhea" id="RHEA-COMP:10097"/>
        <dbReference type="Rhea" id="RHEA-COMP:10098"/>
        <dbReference type="ChEBI" id="CHEBI:65314"/>
        <dbReference type="ChEBI" id="CHEBI:65315"/>
        <dbReference type="EC" id="5.4.99.23"/>
    </reaction>
</comment>
<reference evidence="9" key="1">
    <citation type="journal article" date="2014" name="Soil Biol. Biochem.">
        <title>Structure and function of bacterial communities in ageing soils: Insights from the Mendocino ecological staircase.</title>
        <authorList>
            <person name="Uroz S."/>
            <person name="Tech J.J."/>
            <person name="Sawaya N.A."/>
            <person name="Frey-Klett P."/>
            <person name="Leveau J.H.J."/>
        </authorList>
    </citation>
    <scope>NUCLEOTIDE SEQUENCE [LARGE SCALE GENOMIC DNA]</scope>
    <source>
        <strain evidence="9">Cal35</strain>
    </source>
</reference>
<dbReference type="STRING" id="279058.LT85_2879"/>
<dbReference type="InterPro" id="IPR006224">
    <property type="entry name" value="PsdUridine_synth_RluA-like_CS"/>
</dbReference>
<comment type="catalytic activity">
    <reaction evidence="6">
        <text>a uridine in RNA = a pseudouridine in RNA</text>
        <dbReference type="Rhea" id="RHEA:48348"/>
        <dbReference type="Rhea" id="RHEA-COMP:12068"/>
        <dbReference type="Rhea" id="RHEA-COMP:12069"/>
        <dbReference type="ChEBI" id="CHEBI:65314"/>
        <dbReference type="ChEBI" id="CHEBI:65315"/>
    </reaction>
</comment>
<dbReference type="Pfam" id="PF01479">
    <property type="entry name" value="S4"/>
    <property type="match status" value="1"/>
</dbReference>
<dbReference type="GO" id="GO:0160140">
    <property type="term" value="F:23S rRNA pseudouridine(1911/1915/1917) synthase activity"/>
    <property type="evidence" value="ECO:0007669"/>
    <property type="project" value="UniProtKB-EC"/>
</dbReference>
<dbReference type="KEGG" id="care:LT85_2879"/>
<keyword evidence="2 6" id="KW-0413">Isomerase</keyword>
<gene>
    <name evidence="8" type="ORF">LT85_2879</name>
</gene>
<dbReference type="SUPFAM" id="SSF55120">
    <property type="entry name" value="Pseudouridine synthase"/>
    <property type="match status" value="1"/>
</dbReference>
<sequence length="346" mass="37634">MSFTKPNLAESLPDADLEVNIDDLDEANDDGDVATASAPIVLQLTPDVCGTRLDKVVSSLVPQYSRSRIQQWIEAGHVTVDGKVCTTTKLTTYGDETVVVLPQPAPDEQAFTPEDMPLSVVYEDAAIIVIDKPAGLVVHPAAGNWSGTLLNGLLFRWPSLVGVPRAGIVHRLDKDTSGLMVVAKTLEAQTDLVRQLQARTVKRQYLALVWGTPQLSGTVDSPMARHPRDRIKMAVSDSLIAKPAITHYQRLGTGLLDRRPVSLMGCRLETGRTHQIRVHMQSLGFSLVGDALYGKQHLMPAFPRQALQASRLGLIHPTTGKSCEWFAPLPQDFADLLAKAGMSVPE</sequence>
<dbReference type="EC" id="5.4.99.-" evidence="6"/>
<proteinExistence type="inferred from homology"/>
<evidence type="ECO:0000313" key="9">
    <source>
        <dbReference type="Proteomes" id="UP000030302"/>
    </source>
</evidence>
<dbReference type="Gene3D" id="3.30.2350.10">
    <property type="entry name" value="Pseudouridine synthase"/>
    <property type="match status" value="1"/>
</dbReference>
<dbReference type="EMBL" id="CP009962">
    <property type="protein sequence ID" value="AIY42037.1"/>
    <property type="molecule type" value="Genomic_DNA"/>
</dbReference>
<dbReference type="GO" id="GO:0016829">
    <property type="term" value="F:lyase activity"/>
    <property type="evidence" value="ECO:0007669"/>
    <property type="project" value="UniProtKB-KW"/>
</dbReference>
<dbReference type="InterPro" id="IPR006225">
    <property type="entry name" value="PsdUridine_synth_RluC/D"/>
</dbReference>
<dbReference type="PANTHER" id="PTHR21600">
    <property type="entry name" value="MITOCHONDRIAL RNA PSEUDOURIDINE SYNTHASE"/>
    <property type="match status" value="1"/>
</dbReference>
<dbReference type="Gene3D" id="3.10.290.10">
    <property type="entry name" value="RNA-binding S4 domain"/>
    <property type="match status" value="1"/>
</dbReference>
<evidence type="ECO:0000256" key="5">
    <source>
        <dbReference type="PROSITE-ProRule" id="PRU00182"/>
    </source>
</evidence>
<dbReference type="NCBIfam" id="TIGR00005">
    <property type="entry name" value="rluA_subfam"/>
    <property type="match status" value="1"/>
</dbReference>
<accession>A0A0A1FGK7</accession>
<dbReference type="PANTHER" id="PTHR21600:SF44">
    <property type="entry name" value="RIBOSOMAL LARGE SUBUNIT PSEUDOURIDINE SYNTHASE D"/>
    <property type="match status" value="1"/>
</dbReference>
<dbReference type="SMART" id="SM00363">
    <property type="entry name" value="S4"/>
    <property type="match status" value="1"/>
</dbReference>
<keyword evidence="9" id="KW-1185">Reference proteome</keyword>
<dbReference type="Pfam" id="PF00849">
    <property type="entry name" value="PseudoU_synth_2"/>
    <property type="match status" value="1"/>
</dbReference>
<feature type="active site" evidence="4">
    <location>
        <position position="173"/>
    </location>
</feature>
<dbReference type="PROSITE" id="PS50889">
    <property type="entry name" value="S4"/>
    <property type="match status" value="1"/>
</dbReference>